<feature type="domain" description="Chitin-binding type-1" evidence="11">
    <location>
        <begin position="436"/>
        <end position="483"/>
    </location>
</feature>
<evidence type="ECO:0000313" key="13">
    <source>
        <dbReference type="EMBL" id="PTB41836.1"/>
    </source>
</evidence>
<evidence type="ECO:0000256" key="9">
    <source>
        <dbReference type="SAM" id="MobiDB-lite"/>
    </source>
</evidence>
<accession>A0A2T3ZAL7</accession>
<dbReference type="SUPFAM" id="SSF57016">
    <property type="entry name" value="Plant lectins/antimicrobial peptides"/>
    <property type="match status" value="2"/>
</dbReference>
<keyword evidence="5" id="KW-0378">Hydrolase</keyword>
<dbReference type="GO" id="GO:0046872">
    <property type="term" value="F:metal ion binding"/>
    <property type="evidence" value="ECO:0007669"/>
    <property type="project" value="UniProtKB-KW"/>
</dbReference>
<dbReference type="Proteomes" id="UP000240493">
    <property type="component" value="Unassembled WGS sequence"/>
</dbReference>
<evidence type="ECO:0000256" key="7">
    <source>
        <dbReference type="ARBA" id="ARBA00023285"/>
    </source>
</evidence>
<dbReference type="AlphaFoldDB" id="A0A2T3ZAL7"/>
<keyword evidence="14" id="KW-1185">Reference proteome</keyword>
<dbReference type="Pfam" id="PF00187">
    <property type="entry name" value="Chitin_bind_1"/>
    <property type="match status" value="1"/>
</dbReference>
<proteinExistence type="predicted"/>
<dbReference type="GO" id="GO:0005975">
    <property type="term" value="P:carbohydrate metabolic process"/>
    <property type="evidence" value="ECO:0007669"/>
    <property type="project" value="InterPro"/>
</dbReference>
<evidence type="ECO:0000256" key="1">
    <source>
        <dbReference type="ARBA" id="ARBA00001941"/>
    </source>
</evidence>
<keyword evidence="8" id="KW-1015">Disulfide bond</keyword>
<dbReference type="Gene3D" id="3.30.60.10">
    <property type="entry name" value="Endochitinase-like"/>
    <property type="match status" value="2"/>
</dbReference>
<evidence type="ECO:0000256" key="10">
    <source>
        <dbReference type="SAM" id="SignalP"/>
    </source>
</evidence>
<evidence type="ECO:0000256" key="2">
    <source>
        <dbReference type="ARBA" id="ARBA00022669"/>
    </source>
</evidence>
<protein>
    <submittedName>
        <fullName evidence="13">Carbohydrate esterase family 4 protein</fullName>
    </submittedName>
</protein>
<dbReference type="SUPFAM" id="SSF88713">
    <property type="entry name" value="Glycoside hydrolase/deacetylase"/>
    <property type="match status" value="1"/>
</dbReference>
<dbReference type="CDD" id="cd00035">
    <property type="entry name" value="ChtBD1"/>
    <property type="match status" value="1"/>
</dbReference>
<dbReference type="PANTHER" id="PTHR46471:SF2">
    <property type="entry name" value="CHITIN DEACETYLASE-RELATED"/>
    <property type="match status" value="1"/>
</dbReference>
<feature type="signal peptide" evidence="10">
    <location>
        <begin position="1"/>
        <end position="22"/>
    </location>
</feature>
<feature type="chain" id="PRO_5015518463" evidence="10">
    <location>
        <begin position="23"/>
        <end position="484"/>
    </location>
</feature>
<dbReference type="Gene3D" id="3.20.20.370">
    <property type="entry name" value="Glycoside hydrolase/deacetylase"/>
    <property type="match status" value="1"/>
</dbReference>
<dbReference type="STRING" id="1042311.A0A2T3ZAL7"/>
<keyword evidence="3" id="KW-0479">Metal-binding</keyword>
<evidence type="ECO:0000256" key="3">
    <source>
        <dbReference type="ARBA" id="ARBA00022723"/>
    </source>
</evidence>
<keyword evidence="4 10" id="KW-0732">Signal</keyword>
<dbReference type="GO" id="GO:0008061">
    <property type="term" value="F:chitin binding"/>
    <property type="evidence" value="ECO:0007669"/>
    <property type="project" value="UniProtKB-UniRule"/>
</dbReference>
<feature type="disulfide bond" evidence="8">
    <location>
        <begin position="456"/>
        <end position="470"/>
    </location>
</feature>
<comment type="cofactor">
    <cofactor evidence="1">
        <name>Co(2+)</name>
        <dbReference type="ChEBI" id="CHEBI:48828"/>
    </cofactor>
</comment>
<evidence type="ECO:0000259" key="12">
    <source>
        <dbReference type="PROSITE" id="PS51677"/>
    </source>
</evidence>
<sequence length="484" mass="54213">MLRGSFFISTSLATFWIPVAQALYTLPLKNNTNASNHLTPLVEKRFPKTEDGRCGVDFGTSCENDECCSSQGWCGKGYLYCSAPACQLEYGSYCDANRRPLGANTEDWPRPHVGDVPYGKAIFHCTQPGTVALTFDDGPWNYTGELLDVLEEYNVKATFFITGRNLGKGAINDPETDWPRLIHRMKADGHQIASHTWSHQRLPTLSRSLLRQQMIYNEIAIADILGFFPTYMRPPYSASNTDVDEWLSELGYHVTYFDLDTEGYLHDSEAEIEVSENIVDKAFRDKDQTSESYLHIEHDTVYETVATLVAYTIDALHHAGFRAVTVGQCLDDPYENWYRWPDEEYKKRSLEVLEESAVKPFDKTGRALNDVNGASANIRPEHNQRRHMSKQASSGPFKPQPLVKGSRLTVNQALSPPYSRPFSRSPPLRLLPFTDTGRCGPEFGNATCAGQKTEKCCSKTGWCGSTEAHCSSGCQETFGICGVN</sequence>
<dbReference type="PROSITE" id="PS00026">
    <property type="entry name" value="CHIT_BIND_I_1"/>
    <property type="match status" value="1"/>
</dbReference>
<keyword evidence="7" id="KW-0170">Cobalt</keyword>
<dbReference type="CDD" id="cd11618">
    <property type="entry name" value="ChtBD1_1"/>
    <property type="match status" value="1"/>
</dbReference>
<evidence type="ECO:0000256" key="4">
    <source>
        <dbReference type="ARBA" id="ARBA00022729"/>
    </source>
</evidence>
<evidence type="ECO:0000256" key="6">
    <source>
        <dbReference type="ARBA" id="ARBA00023277"/>
    </source>
</evidence>
<evidence type="ECO:0000259" key="11">
    <source>
        <dbReference type="PROSITE" id="PS50941"/>
    </source>
</evidence>
<dbReference type="PROSITE" id="PS50941">
    <property type="entry name" value="CHIT_BIND_I_2"/>
    <property type="match status" value="2"/>
</dbReference>
<feature type="domain" description="Chitin-binding type-1" evidence="11">
    <location>
        <begin position="51"/>
        <end position="96"/>
    </location>
</feature>
<dbReference type="InterPro" id="IPR001002">
    <property type="entry name" value="Chitin-bd_1"/>
</dbReference>
<comment type="caution">
    <text evidence="8">Lacks conserved residue(s) required for the propagation of feature annotation.</text>
</comment>
<dbReference type="GO" id="GO:0016810">
    <property type="term" value="F:hydrolase activity, acting on carbon-nitrogen (but not peptide) bonds"/>
    <property type="evidence" value="ECO:0007669"/>
    <property type="project" value="InterPro"/>
</dbReference>
<dbReference type="InterPro" id="IPR011330">
    <property type="entry name" value="Glyco_hydro/deAcase_b/a-brl"/>
</dbReference>
<dbReference type="PANTHER" id="PTHR46471">
    <property type="entry name" value="CHITIN DEACETYLASE"/>
    <property type="match status" value="1"/>
</dbReference>
<dbReference type="InterPro" id="IPR002509">
    <property type="entry name" value="NODB_dom"/>
</dbReference>
<feature type="domain" description="NodB homology" evidence="12">
    <location>
        <begin position="129"/>
        <end position="324"/>
    </location>
</feature>
<dbReference type="CDD" id="cd10951">
    <property type="entry name" value="CE4_ClCDA_like"/>
    <property type="match status" value="1"/>
</dbReference>
<dbReference type="PROSITE" id="PS51677">
    <property type="entry name" value="NODB"/>
    <property type="match status" value="1"/>
</dbReference>
<keyword evidence="6" id="KW-0119">Carbohydrate metabolism</keyword>
<organism evidence="13 14">
    <name type="scientific">Trichoderma asperellum (strain ATCC 204424 / CBS 433.97 / NBRC 101777)</name>
    <dbReference type="NCBI Taxonomy" id="1042311"/>
    <lineage>
        <taxon>Eukaryota</taxon>
        <taxon>Fungi</taxon>
        <taxon>Dikarya</taxon>
        <taxon>Ascomycota</taxon>
        <taxon>Pezizomycotina</taxon>
        <taxon>Sordariomycetes</taxon>
        <taxon>Hypocreomycetidae</taxon>
        <taxon>Hypocreales</taxon>
        <taxon>Hypocreaceae</taxon>
        <taxon>Trichoderma</taxon>
    </lineage>
</organism>
<reference evidence="13 14" key="1">
    <citation type="submission" date="2016-07" db="EMBL/GenBank/DDBJ databases">
        <title>Multiple horizontal gene transfer events from other fungi enriched the ability of initially mycotrophic Trichoderma (Ascomycota) to feed on dead plant biomass.</title>
        <authorList>
            <consortium name="DOE Joint Genome Institute"/>
            <person name="Aerts A."/>
            <person name="Atanasova L."/>
            <person name="Chenthamara K."/>
            <person name="Zhang J."/>
            <person name="Grujic M."/>
            <person name="Henrissat B."/>
            <person name="Kuo A."/>
            <person name="Salamov A."/>
            <person name="Lipzen A."/>
            <person name="Labutti K."/>
            <person name="Barry K."/>
            <person name="Miao Y."/>
            <person name="Rahimi M.J."/>
            <person name="Shen Q."/>
            <person name="Grigoriev I.V."/>
            <person name="Kubicek C.P."/>
            <person name="Druzhinina I.S."/>
        </authorList>
    </citation>
    <scope>NUCLEOTIDE SEQUENCE [LARGE SCALE GENOMIC DNA]</scope>
    <source>
        <strain evidence="13 14">CBS 433.97</strain>
    </source>
</reference>
<feature type="region of interest" description="Disordered" evidence="9">
    <location>
        <begin position="373"/>
        <end position="402"/>
    </location>
</feature>
<dbReference type="InterPro" id="IPR018371">
    <property type="entry name" value="Chitin-binding_1_CS"/>
</dbReference>
<gene>
    <name evidence="13" type="ORF">M441DRAFT_457853</name>
</gene>
<dbReference type="OrthoDB" id="407355at2759"/>
<name>A0A2T3ZAL7_TRIA4</name>
<dbReference type="EMBL" id="KZ679261">
    <property type="protein sequence ID" value="PTB41836.1"/>
    <property type="molecule type" value="Genomic_DNA"/>
</dbReference>
<evidence type="ECO:0000256" key="8">
    <source>
        <dbReference type="PROSITE-ProRule" id="PRU00261"/>
    </source>
</evidence>
<feature type="disulfide bond" evidence="8">
    <location>
        <begin position="67"/>
        <end position="81"/>
    </location>
</feature>
<dbReference type="InterPro" id="IPR036861">
    <property type="entry name" value="Endochitinase-like_sf"/>
</dbReference>
<evidence type="ECO:0000256" key="5">
    <source>
        <dbReference type="ARBA" id="ARBA00022801"/>
    </source>
</evidence>
<feature type="disulfide bond" evidence="8">
    <location>
        <begin position="62"/>
        <end position="74"/>
    </location>
</feature>
<dbReference type="SMART" id="SM00270">
    <property type="entry name" value="ChtBD1"/>
    <property type="match status" value="2"/>
</dbReference>
<keyword evidence="2 8" id="KW-0147">Chitin-binding</keyword>
<dbReference type="Pfam" id="PF01522">
    <property type="entry name" value="Polysacc_deac_1"/>
    <property type="match status" value="1"/>
</dbReference>
<evidence type="ECO:0000313" key="14">
    <source>
        <dbReference type="Proteomes" id="UP000240493"/>
    </source>
</evidence>